<evidence type="ECO:0000259" key="1">
    <source>
        <dbReference type="Pfam" id="PF13173"/>
    </source>
</evidence>
<evidence type="ECO:0000259" key="2">
    <source>
        <dbReference type="Pfam" id="PF13635"/>
    </source>
</evidence>
<dbReference type="Proteomes" id="UP000252586">
    <property type="component" value="Unassembled WGS sequence"/>
</dbReference>
<dbReference type="EMBL" id="QNRE01000005">
    <property type="protein sequence ID" value="RBO90621.1"/>
    <property type="molecule type" value="Genomic_DNA"/>
</dbReference>
<evidence type="ECO:0000313" key="4">
    <source>
        <dbReference type="Proteomes" id="UP000252586"/>
    </source>
</evidence>
<keyword evidence="4" id="KW-1185">Reference proteome</keyword>
<proteinExistence type="predicted"/>
<evidence type="ECO:0008006" key="5">
    <source>
        <dbReference type="Google" id="ProtNLM"/>
    </source>
</evidence>
<dbReference type="AlphaFoldDB" id="A0A366DKQ7"/>
<accession>A0A366DKQ7</accession>
<dbReference type="InterPro" id="IPR027417">
    <property type="entry name" value="P-loop_NTPase"/>
</dbReference>
<feature type="domain" description="AAA" evidence="1">
    <location>
        <begin position="23"/>
        <end position="141"/>
    </location>
</feature>
<dbReference type="Pfam" id="PF13635">
    <property type="entry name" value="DUF4143"/>
    <property type="match status" value="1"/>
</dbReference>
<dbReference type="OrthoDB" id="128089at2"/>
<comment type="caution">
    <text evidence="3">The sequence shown here is derived from an EMBL/GenBank/DDBJ whole genome shotgun (WGS) entry which is preliminary data.</text>
</comment>
<sequence length="418" mass="46321">MREAIDYLPRRAATLVEEALADTRVVIINGARQTGKSTLAERCLTDRPNAVKRYLDDPRTRAAAEADPIAFLDARGTMLIDEVQRVPELWLSIKYVVDRDPLPGRFLLTGSARLLGLSELPDALPGRSETIELFPLSQGEIRGAPDGFIDVAFSGDPLTAPSDLRRRDYLAAVSRGGYPEAIRRTNPRRRAQFFQSYLDDLMSRDISQVADIKRSTDMRRLIATLAAQSGGLLNISRLSSDLGVPATTVRDYVDLLELVYLIRRIPAWSANATTRAIATPKVVFTDSGIAAHLITGITNDAAIGGLVETFVLGELTRQLTWSQTMARLYHYRDRDGYEVDAVLEDSAGRVVAIEVKAAETVRTDDFRSLRILQDRLGERFHAGYVLYCGDQQLPFGERLSCVPISALWTAGRQEGLLE</sequence>
<dbReference type="RefSeq" id="WP_067505731.1">
    <property type="nucleotide sequence ID" value="NZ_QNRE01000005.1"/>
</dbReference>
<organism evidence="3 4">
    <name type="scientific">Nocardia puris</name>
    <dbReference type="NCBI Taxonomy" id="208602"/>
    <lineage>
        <taxon>Bacteria</taxon>
        <taxon>Bacillati</taxon>
        <taxon>Actinomycetota</taxon>
        <taxon>Actinomycetes</taxon>
        <taxon>Mycobacteriales</taxon>
        <taxon>Nocardiaceae</taxon>
        <taxon>Nocardia</taxon>
    </lineage>
</organism>
<feature type="domain" description="DUF4143" evidence="2">
    <location>
        <begin position="204"/>
        <end position="357"/>
    </location>
</feature>
<dbReference type="InterPro" id="IPR025420">
    <property type="entry name" value="DUF4143"/>
</dbReference>
<evidence type="ECO:0000313" key="3">
    <source>
        <dbReference type="EMBL" id="RBO90621.1"/>
    </source>
</evidence>
<gene>
    <name evidence="3" type="ORF">DFR74_10523</name>
</gene>
<dbReference type="STRING" id="1210090.GCA_001613185_01601"/>
<dbReference type="InterPro" id="IPR041682">
    <property type="entry name" value="AAA_14"/>
</dbReference>
<protein>
    <recommendedName>
        <fullName evidence="5">AAA+ ATPase domain-containing protein</fullName>
    </recommendedName>
</protein>
<dbReference type="PANTHER" id="PTHR43566">
    <property type="entry name" value="CONSERVED PROTEIN"/>
    <property type="match status" value="1"/>
</dbReference>
<reference evidence="3 4" key="1">
    <citation type="submission" date="2018-06" db="EMBL/GenBank/DDBJ databases">
        <title>Genomic Encyclopedia of Type Strains, Phase IV (KMG-IV): sequencing the most valuable type-strain genomes for metagenomic binning, comparative biology and taxonomic classification.</title>
        <authorList>
            <person name="Goeker M."/>
        </authorList>
    </citation>
    <scope>NUCLEOTIDE SEQUENCE [LARGE SCALE GENOMIC DNA]</scope>
    <source>
        <strain evidence="3 4">DSM 44599</strain>
    </source>
</reference>
<dbReference type="Pfam" id="PF13173">
    <property type="entry name" value="AAA_14"/>
    <property type="match status" value="1"/>
</dbReference>
<dbReference type="PANTHER" id="PTHR43566:SF2">
    <property type="entry name" value="DUF4143 DOMAIN-CONTAINING PROTEIN"/>
    <property type="match status" value="1"/>
</dbReference>
<dbReference type="SUPFAM" id="SSF52540">
    <property type="entry name" value="P-loop containing nucleoside triphosphate hydrolases"/>
    <property type="match status" value="1"/>
</dbReference>
<name>A0A366DKQ7_9NOCA</name>